<accession>A0A650CN49</accession>
<dbReference type="SUPFAM" id="SSF52540">
    <property type="entry name" value="P-loop containing nucleoside triphosphate hydrolases"/>
    <property type="match status" value="1"/>
</dbReference>
<evidence type="ECO:0000256" key="2">
    <source>
        <dbReference type="ARBA" id="ARBA00022448"/>
    </source>
</evidence>
<dbReference type="InterPro" id="IPR027417">
    <property type="entry name" value="P-loop_NTPase"/>
</dbReference>
<dbReference type="RefSeq" id="WP_156005733.1">
    <property type="nucleotide sequence ID" value="NZ_CP045483.1"/>
</dbReference>
<keyword evidence="2" id="KW-0813">Transport</keyword>
<comment type="similarity">
    <text evidence="1">Belongs to the ABC transporter superfamily.</text>
</comment>
<dbReference type="GO" id="GO:0016887">
    <property type="term" value="F:ATP hydrolysis activity"/>
    <property type="evidence" value="ECO:0007669"/>
    <property type="project" value="InterPro"/>
</dbReference>
<feature type="domain" description="ABC transporter" evidence="5">
    <location>
        <begin position="18"/>
        <end position="257"/>
    </location>
</feature>
<dbReference type="InterPro" id="IPR017871">
    <property type="entry name" value="ABC_transporter-like_CS"/>
</dbReference>
<dbReference type="InterPro" id="IPR003593">
    <property type="entry name" value="AAA+_ATPase"/>
</dbReference>
<dbReference type="GO" id="GO:0005524">
    <property type="term" value="F:ATP binding"/>
    <property type="evidence" value="ECO:0007669"/>
    <property type="project" value="UniProtKB-KW"/>
</dbReference>
<dbReference type="Pfam" id="PF00005">
    <property type="entry name" value="ABC_tran"/>
    <property type="match status" value="1"/>
</dbReference>
<dbReference type="InterPro" id="IPR013563">
    <property type="entry name" value="Oligopep_ABC_C"/>
</dbReference>
<dbReference type="Pfam" id="PF08352">
    <property type="entry name" value="oligo_HPY"/>
    <property type="match status" value="1"/>
</dbReference>
<evidence type="ECO:0000256" key="1">
    <source>
        <dbReference type="ARBA" id="ARBA00005417"/>
    </source>
</evidence>
<evidence type="ECO:0000313" key="7">
    <source>
        <dbReference type="Proteomes" id="UP000423396"/>
    </source>
</evidence>
<gene>
    <name evidence="6" type="ORF">D1868_03875</name>
</gene>
<dbReference type="NCBIfam" id="TIGR01727">
    <property type="entry name" value="oligo_HPY"/>
    <property type="match status" value="1"/>
</dbReference>
<dbReference type="AlphaFoldDB" id="A0A650CN49"/>
<dbReference type="PROSITE" id="PS00211">
    <property type="entry name" value="ABC_TRANSPORTER_1"/>
    <property type="match status" value="1"/>
</dbReference>
<dbReference type="GeneID" id="42798182"/>
<organism evidence="6 7">
    <name type="scientific">Stygiolobus azoricus</name>
    <dbReference type="NCBI Taxonomy" id="41675"/>
    <lineage>
        <taxon>Archaea</taxon>
        <taxon>Thermoproteota</taxon>
        <taxon>Thermoprotei</taxon>
        <taxon>Sulfolobales</taxon>
        <taxon>Sulfolobaceae</taxon>
        <taxon>Stygiolobus</taxon>
    </lineage>
</organism>
<dbReference type="CDD" id="cd03257">
    <property type="entry name" value="ABC_NikE_OppD_transporters"/>
    <property type="match status" value="1"/>
</dbReference>
<dbReference type="EMBL" id="CP045483">
    <property type="protein sequence ID" value="QGR19198.1"/>
    <property type="molecule type" value="Genomic_DNA"/>
</dbReference>
<dbReference type="PANTHER" id="PTHR43776:SF7">
    <property type="entry name" value="D,D-DIPEPTIDE TRANSPORT ATP-BINDING PROTEIN DDPF-RELATED"/>
    <property type="match status" value="1"/>
</dbReference>
<dbReference type="InterPro" id="IPR003439">
    <property type="entry name" value="ABC_transporter-like_ATP-bd"/>
</dbReference>
<keyword evidence="7" id="KW-1185">Reference proteome</keyword>
<dbReference type="GO" id="GO:0015833">
    <property type="term" value="P:peptide transport"/>
    <property type="evidence" value="ECO:0007669"/>
    <property type="project" value="InterPro"/>
</dbReference>
<dbReference type="Gene3D" id="3.40.50.300">
    <property type="entry name" value="P-loop containing nucleotide triphosphate hydrolases"/>
    <property type="match status" value="1"/>
</dbReference>
<dbReference type="SMART" id="SM00382">
    <property type="entry name" value="AAA"/>
    <property type="match status" value="1"/>
</dbReference>
<dbReference type="PANTHER" id="PTHR43776">
    <property type="entry name" value="TRANSPORT ATP-BINDING PROTEIN"/>
    <property type="match status" value="1"/>
</dbReference>
<dbReference type="GO" id="GO:0055085">
    <property type="term" value="P:transmembrane transport"/>
    <property type="evidence" value="ECO:0007669"/>
    <property type="project" value="UniProtKB-ARBA"/>
</dbReference>
<sequence>MSKDVIYEVRHLKKYFEIKKVGLIEKILREKPIYVKALDDISLEIYSGEVLGVVGESGSGKTTLGRILATLDLPTSGEIYFKGEKVTKENLSKIRGKVQMVFQNPASSLDPRMKILDILLEASRRLPKEERLKAVRNTLEEVGLDYEYVANKYPRELSGGQLQRVAIARAIITSPEFIVLDEPTSALDVSVQAQILNLLVKLQKEKNITYMFITHNISVAKFISDRVAVLYAGKLVEIGQVEEVISSPKHPYTQSLISSVPTLSKKALTPPSGEVPSLINPPPACRFNPRCPYVMDICKKEEPPLFEIGGRKVACWLLDQKSQKQ</sequence>
<dbReference type="OrthoDB" id="18209at2157"/>
<dbReference type="PROSITE" id="PS50893">
    <property type="entry name" value="ABC_TRANSPORTER_2"/>
    <property type="match status" value="1"/>
</dbReference>
<evidence type="ECO:0000256" key="3">
    <source>
        <dbReference type="ARBA" id="ARBA00022741"/>
    </source>
</evidence>
<name>A0A650CN49_9CREN</name>
<dbReference type="InterPro" id="IPR050319">
    <property type="entry name" value="ABC_transp_ATP-bind"/>
</dbReference>
<dbReference type="FunFam" id="3.40.50.300:FF:000016">
    <property type="entry name" value="Oligopeptide ABC transporter ATP-binding component"/>
    <property type="match status" value="1"/>
</dbReference>
<evidence type="ECO:0000259" key="5">
    <source>
        <dbReference type="PROSITE" id="PS50893"/>
    </source>
</evidence>
<dbReference type="KEGG" id="sazo:D1868_03875"/>
<reference evidence="6 7" key="1">
    <citation type="submission" date="2019-10" db="EMBL/GenBank/DDBJ databases">
        <title>Genome Sequences from Six Type Strain Members of the Archaeal Family Sulfolobaceae: Acidianus ambivalens, Acidianus infernus, Metallosphaera prunae, Stygiolobus azoricus, Sulfolobus metallicus, and Sulfurisphaera ohwakuensis.</title>
        <authorList>
            <person name="Counts J.A."/>
            <person name="Kelly R.M."/>
        </authorList>
    </citation>
    <scope>NUCLEOTIDE SEQUENCE [LARGE SCALE GENOMIC DNA]</scope>
    <source>
        <strain evidence="6 7">FC6</strain>
    </source>
</reference>
<keyword evidence="3" id="KW-0547">Nucleotide-binding</keyword>
<protein>
    <submittedName>
        <fullName evidence="6">ATP-binding cassette domain-containing protein</fullName>
    </submittedName>
</protein>
<evidence type="ECO:0000256" key="4">
    <source>
        <dbReference type="ARBA" id="ARBA00022840"/>
    </source>
</evidence>
<dbReference type="Proteomes" id="UP000423396">
    <property type="component" value="Chromosome"/>
</dbReference>
<proteinExistence type="inferred from homology"/>
<evidence type="ECO:0000313" key="6">
    <source>
        <dbReference type="EMBL" id="QGR19198.1"/>
    </source>
</evidence>
<keyword evidence="4 6" id="KW-0067">ATP-binding</keyword>